<dbReference type="EMBL" id="JBIGHZ010000004">
    <property type="protein sequence ID" value="MFG6449079.1"/>
    <property type="molecule type" value="Genomic_DNA"/>
</dbReference>
<evidence type="ECO:0000259" key="2">
    <source>
        <dbReference type="Pfam" id="PF07589"/>
    </source>
</evidence>
<keyword evidence="1" id="KW-0732">Signal</keyword>
<evidence type="ECO:0000313" key="3">
    <source>
        <dbReference type="EMBL" id="MFG6449079.1"/>
    </source>
</evidence>
<reference evidence="3 4" key="1">
    <citation type="submission" date="2024-08" db="EMBL/GenBank/DDBJ databases">
        <authorList>
            <person name="Lu H."/>
        </authorList>
    </citation>
    <scope>NUCLEOTIDE SEQUENCE [LARGE SCALE GENOMIC DNA]</scope>
    <source>
        <strain evidence="3 4">BYS180W</strain>
    </source>
</reference>
<dbReference type="Proteomes" id="UP001606099">
    <property type="component" value="Unassembled WGS sequence"/>
</dbReference>
<evidence type="ECO:0000313" key="4">
    <source>
        <dbReference type="Proteomes" id="UP001606099"/>
    </source>
</evidence>
<organism evidence="3 4">
    <name type="scientific">Roseateles rivi</name>
    <dbReference type="NCBI Taxonomy" id="3299028"/>
    <lineage>
        <taxon>Bacteria</taxon>
        <taxon>Pseudomonadati</taxon>
        <taxon>Pseudomonadota</taxon>
        <taxon>Betaproteobacteria</taxon>
        <taxon>Burkholderiales</taxon>
        <taxon>Sphaerotilaceae</taxon>
        <taxon>Roseateles</taxon>
    </lineage>
</organism>
<name>A0ABW7FXN0_9BURK</name>
<keyword evidence="4" id="KW-1185">Reference proteome</keyword>
<proteinExistence type="predicted"/>
<gene>
    <name evidence="3" type="ORF">ACG0Z6_12635</name>
</gene>
<dbReference type="Pfam" id="PF07589">
    <property type="entry name" value="PEP-CTERM"/>
    <property type="match status" value="1"/>
</dbReference>
<dbReference type="InterPro" id="IPR013424">
    <property type="entry name" value="Ice-binding_C"/>
</dbReference>
<feature type="chain" id="PRO_5045852427" evidence="1">
    <location>
        <begin position="27"/>
        <end position="208"/>
    </location>
</feature>
<dbReference type="RefSeq" id="WP_394461917.1">
    <property type="nucleotide sequence ID" value="NZ_JBIGHZ010000004.1"/>
</dbReference>
<protein>
    <submittedName>
        <fullName evidence="3">PEP-CTERM sorting domain-containing protein</fullName>
    </submittedName>
</protein>
<accession>A0ABW7FXN0</accession>
<feature type="signal peptide" evidence="1">
    <location>
        <begin position="1"/>
        <end position="26"/>
    </location>
</feature>
<feature type="domain" description="Ice-binding protein C-terminal" evidence="2">
    <location>
        <begin position="182"/>
        <end position="205"/>
    </location>
</feature>
<sequence>MRAISTWRATVLAAALALGASVGAQAKDSAATTQFIDLGAKSSAITAQTTQSYELNLNDVASRGSLGAPGNSVLELQVGANATITSLQWDLSLTAFDPSWLSELRVTFSDKDGLDGLTFTPGVGEQRSGTQTFSGNADIAAAGLSFQVGSDGVLRLEFHEGFVDGGNPDGLWNGKLTFGVSPVPEPSTYALMALGLLAVGAASRRRAS</sequence>
<dbReference type="NCBIfam" id="TIGR02595">
    <property type="entry name" value="PEP_CTERM"/>
    <property type="match status" value="1"/>
</dbReference>
<comment type="caution">
    <text evidence="3">The sequence shown here is derived from an EMBL/GenBank/DDBJ whole genome shotgun (WGS) entry which is preliminary data.</text>
</comment>
<evidence type="ECO:0000256" key="1">
    <source>
        <dbReference type="SAM" id="SignalP"/>
    </source>
</evidence>